<reference evidence="2 3" key="1">
    <citation type="submission" date="2016-10" db="EMBL/GenBank/DDBJ databases">
        <authorList>
            <person name="de Groot N.N."/>
        </authorList>
    </citation>
    <scope>NUCLEOTIDE SEQUENCE [LARGE SCALE GENOMIC DNA]</scope>
    <source>
        <strain evidence="3">E92,LMG 26720,CCM 7988</strain>
    </source>
</reference>
<name>A0A1I5M8L3_9BACT</name>
<keyword evidence="3" id="KW-1185">Reference proteome</keyword>
<evidence type="ECO:0000313" key="3">
    <source>
        <dbReference type="Proteomes" id="UP000199306"/>
    </source>
</evidence>
<feature type="domain" description="N-acyl amino acid synthase FeeM catalytic core" evidence="1">
    <location>
        <begin position="17"/>
        <end position="147"/>
    </location>
</feature>
<dbReference type="RefSeq" id="WP_092010743.1">
    <property type="nucleotide sequence ID" value="NZ_FOXH01000001.1"/>
</dbReference>
<dbReference type="Proteomes" id="UP000199306">
    <property type="component" value="Unassembled WGS sequence"/>
</dbReference>
<proteinExistence type="predicted"/>
<dbReference type="InterPro" id="IPR054597">
    <property type="entry name" value="FeeM_cat"/>
</dbReference>
<evidence type="ECO:0000313" key="2">
    <source>
        <dbReference type="EMBL" id="SFP05924.1"/>
    </source>
</evidence>
<dbReference type="AlphaFoldDB" id="A0A1I5M8L3"/>
<sequence>MVINITLAENSNQRFAAHQLVKETYLRKFSVNIDELHYLHPEQFDCDTLLAYSGESNEVLGTMSIMYPNQSGIFPCESLFGFNLSLYNFAKNKYVEIGRFATSEKAKRNPAVVISLFLGAIRHLQIRQINGWTATVKNDVFDFLRKIALPLHRIEQFPVLREEDPLNTYVGERSNLHLFDVSLEATVFSFQRFEGYLKKELVKILF</sequence>
<dbReference type="SUPFAM" id="SSF55729">
    <property type="entry name" value="Acyl-CoA N-acyltransferases (Nat)"/>
    <property type="match status" value="1"/>
</dbReference>
<dbReference type="Gene3D" id="3.40.630.30">
    <property type="match status" value="1"/>
</dbReference>
<evidence type="ECO:0000259" key="1">
    <source>
        <dbReference type="Pfam" id="PF21926"/>
    </source>
</evidence>
<organism evidence="2 3">
    <name type="scientific">Pseudarcicella hirudinis</name>
    <dbReference type="NCBI Taxonomy" id="1079859"/>
    <lineage>
        <taxon>Bacteria</taxon>
        <taxon>Pseudomonadati</taxon>
        <taxon>Bacteroidota</taxon>
        <taxon>Cytophagia</taxon>
        <taxon>Cytophagales</taxon>
        <taxon>Flectobacillaceae</taxon>
        <taxon>Pseudarcicella</taxon>
    </lineage>
</organism>
<dbReference type="Pfam" id="PF21926">
    <property type="entry name" value="FeeM"/>
    <property type="match status" value="1"/>
</dbReference>
<gene>
    <name evidence="2" type="ORF">SAMN04515674_101186</name>
</gene>
<dbReference type="STRING" id="1079859.SAMN04515674_101186"/>
<dbReference type="EMBL" id="FOXH01000001">
    <property type="protein sequence ID" value="SFP05924.1"/>
    <property type="molecule type" value="Genomic_DNA"/>
</dbReference>
<protein>
    <recommendedName>
        <fullName evidence="1">N-acyl amino acid synthase FeeM catalytic core domain-containing protein</fullName>
    </recommendedName>
</protein>
<accession>A0A1I5M8L3</accession>
<dbReference type="InterPro" id="IPR016181">
    <property type="entry name" value="Acyl_CoA_acyltransferase"/>
</dbReference>